<feature type="domain" description="Cupin type-2" evidence="1">
    <location>
        <begin position="74"/>
        <end position="136"/>
    </location>
</feature>
<dbReference type="Proteomes" id="UP000000343">
    <property type="component" value="Chromosome"/>
</dbReference>
<dbReference type="Gene3D" id="2.60.120.10">
    <property type="entry name" value="Jelly Rolls"/>
    <property type="match status" value="1"/>
</dbReference>
<sequence length="143" mass="15006">MMPGLLALGVLGGVEAEGQAATTGKELKELSSGVFKAGPEKKGSQAKHVSRAFGSGLLKAGNIRLEMHESMQDAGAEHEPVGTHLHNEIWFVQKGTASLFINGTEHTMEAGDVGLVCAGDKHWIKNVGDGELSYFVLAVGPPE</sequence>
<dbReference type="Pfam" id="PF07883">
    <property type="entry name" value="Cupin_2"/>
    <property type="match status" value="1"/>
</dbReference>
<organism evidence="3">
    <name type="scientific">Granulicella tundricola (strain ATCC BAA-1859 / DSM 23138 / MP5ACTX9)</name>
    <dbReference type="NCBI Taxonomy" id="1198114"/>
    <lineage>
        <taxon>Bacteria</taxon>
        <taxon>Pseudomonadati</taxon>
        <taxon>Acidobacteriota</taxon>
        <taxon>Terriglobia</taxon>
        <taxon>Terriglobales</taxon>
        <taxon>Acidobacteriaceae</taxon>
        <taxon>Granulicella</taxon>
    </lineage>
</organism>
<proteinExistence type="predicted"/>
<keyword evidence="3" id="KW-1185">Reference proteome</keyword>
<dbReference type="InterPro" id="IPR011051">
    <property type="entry name" value="RmlC_Cupin_sf"/>
</dbReference>
<dbReference type="InterPro" id="IPR013096">
    <property type="entry name" value="Cupin_2"/>
</dbReference>
<dbReference type="HOGENOM" id="CLU_1803461_0_0_0"/>
<accession>E8WWA0</accession>
<protein>
    <submittedName>
        <fullName evidence="2">Cupin 2 conserved barrel domain protein</fullName>
    </submittedName>
</protein>
<dbReference type="PaxDb" id="1198114-AciX9_1425"/>
<name>E8WWA0_GRATM</name>
<evidence type="ECO:0000313" key="3">
    <source>
        <dbReference type="Proteomes" id="UP000000343"/>
    </source>
</evidence>
<reference evidence="3" key="1">
    <citation type="submission" date="2011-01" db="EMBL/GenBank/DDBJ databases">
        <title>Complete sequence of chromosome of Acidobacterium sp. MP5ACTX9.</title>
        <authorList>
            <consortium name="US DOE Joint Genome Institute"/>
            <person name="Lucas S."/>
            <person name="Copeland A."/>
            <person name="Lapidus A."/>
            <person name="Cheng J.-F."/>
            <person name="Goodwin L."/>
            <person name="Pitluck S."/>
            <person name="Teshima H."/>
            <person name="Detter J.C."/>
            <person name="Han C."/>
            <person name="Tapia R."/>
            <person name="Land M."/>
            <person name="Hauser L."/>
            <person name="Kyrpides N."/>
            <person name="Ivanova N."/>
            <person name="Ovchinnikova G."/>
            <person name="Pagani I."/>
            <person name="Rawat S.R."/>
            <person name="Mannisto M."/>
            <person name="Haggblom M.M."/>
            <person name="Woyke T."/>
        </authorList>
    </citation>
    <scope>NUCLEOTIDE SEQUENCE [LARGE SCALE GENOMIC DNA]</scope>
    <source>
        <strain evidence="3">MP5ACTX9</strain>
    </source>
</reference>
<dbReference type="AlphaFoldDB" id="E8WWA0"/>
<evidence type="ECO:0000313" key="2">
    <source>
        <dbReference type="EMBL" id="ADW68483.1"/>
    </source>
</evidence>
<dbReference type="SUPFAM" id="SSF51182">
    <property type="entry name" value="RmlC-like cupins"/>
    <property type="match status" value="1"/>
</dbReference>
<dbReference type="EMBL" id="CP002480">
    <property type="protein sequence ID" value="ADW68483.1"/>
    <property type="molecule type" value="Genomic_DNA"/>
</dbReference>
<gene>
    <name evidence="2" type="ordered locus">AciX9_1425</name>
</gene>
<dbReference type="eggNOG" id="COG1917">
    <property type="taxonomic scope" value="Bacteria"/>
</dbReference>
<dbReference type="KEGG" id="acm:AciX9_1425"/>
<dbReference type="InterPro" id="IPR014710">
    <property type="entry name" value="RmlC-like_jellyroll"/>
</dbReference>
<evidence type="ECO:0000259" key="1">
    <source>
        <dbReference type="Pfam" id="PF07883"/>
    </source>
</evidence>